<proteinExistence type="predicted"/>
<dbReference type="Proteomes" id="UP000796880">
    <property type="component" value="Unassembled WGS sequence"/>
</dbReference>
<protein>
    <submittedName>
        <fullName evidence="2">Uncharacterized protein</fullName>
    </submittedName>
</protein>
<evidence type="ECO:0000256" key="1">
    <source>
        <dbReference type="SAM" id="Coils"/>
    </source>
</evidence>
<reference evidence="2" key="1">
    <citation type="submission" date="2020-03" db="EMBL/GenBank/DDBJ databases">
        <title>A high-quality chromosome-level genome assembly of a woody plant with both climbing and erect habits, Rhamnella rubrinervis.</title>
        <authorList>
            <person name="Lu Z."/>
            <person name="Yang Y."/>
            <person name="Zhu X."/>
            <person name="Sun Y."/>
        </authorList>
    </citation>
    <scope>NUCLEOTIDE SEQUENCE</scope>
    <source>
        <strain evidence="2">BYM</strain>
        <tissue evidence="2">Leaf</tissue>
    </source>
</reference>
<evidence type="ECO:0000313" key="3">
    <source>
        <dbReference type="Proteomes" id="UP000796880"/>
    </source>
</evidence>
<accession>A0A8K0E1B1</accession>
<comment type="caution">
    <text evidence="2">The sequence shown here is derived from an EMBL/GenBank/DDBJ whole genome shotgun (WGS) entry which is preliminary data.</text>
</comment>
<name>A0A8K0E1B1_9ROSA</name>
<dbReference type="AlphaFoldDB" id="A0A8K0E1B1"/>
<gene>
    <name evidence="2" type="ORF">FNV43_RR21228</name>
</gene>
<keyword evidence="1" id="KW-0175">Coiled coil</keyword>
<feature type="coiled-coil region" evidence="1">
    <location>
        <begin position="74"/>
        <end position="101"/>
    </location>
</feature>
<dbReference type="EMBL" id="VOIH02000009">
    <property type="protein sequence ID" value="KAF3438466.1"/>
    <property type="molecule type" value="Genomic_DNA"/>
</dbReference>
<sequence length="120" mass="13405">MEDNSTIQFNTALVSPIVDALMTHHDHSILIGMTIKLVALEAEQCALKLSKAFFKAKKAYRKKAEAYNSVATTNKTLEEDNLALKQAAMEATNRAKALERKWSEANLKLIDKDKELEARG</sequence>
<organism evidence="2 3">
    <name type="scientific">Rhamnella rubrinervis</name>
    <dbReference type="NCBI Taxonomy" id="2594499"/>
    <lineage>
        <taxon>Eukaryota</taxon>
        <taxon>Viridiplantae</taxon>
        <taxon>Streptophyta</taxon>
        <taxon>Embryophyta</taxon>
        <taxon>Tracheophyta</taxon>
        <taxon>Spermatophyta</taxon>
        <taxon>Magnoliopsida</taxon>
        <taxon>eudicotyledons</taxon>
        <taxon>Gunneridae</taxon>
        <taxon>Pentapetalae</taxon>
        <taxon>rosids</taxon>
        <taxon>fabids</taxon>
        <taxon>Rosales</taxon>
        <taxon>Rhamnaceae</taxon>
        <taxon>rhamnoid group</taxon>
        <taxon>Rhamneae</taxon>
        <taxon>Rhamnella</taxon>
    </lineage>
</organism>
<keyword evidence="3" id="KW-1185">Reference proteome</keyword>
<evidence type="ECO:0000313" key="2">
    <source>
        <dbReference type="EMBL" id="KAF3438466.1"/>
    </source>
</evidence>